<accession>A0A226Q923</accession>
<reference evidence="1 2" key="1">
    <citation type="submission" date="2017-05" db="EMBL/GenBank/DDBJ databases">
        <title>The genome sequence of Geobacillus thermocatenulatus DSM 730.</title>
        <authorList>
            <person name="Ramaloko W.T."/>
            <person name="Koen N."/>
            <person name="Polliack S."/>
            <person name="Aliyu H."/>
            <person name="Lebre P."/>
            <person name="Mohr T."/>
            <person name="Oswald F."/>
            <person name="Zwick M."/>
            <person name="Neumann A."/>
            <person name="Syldatk C."/>
            <person name="Cowan D."/>
            <person name="De Maayer P."/>
        </authorList>
    </citation>
    <scope>NUCLEOTIDE SEQUENCE [LARGE SCALE GENOMIC DNA]</scope>
    <source>
        <strain evidence="1 2">BGSC 93A1</strain>
    </source>
</reference>
<dbReference type="NCBIfam" id="NF033510">
    <property type="entry name" value="Ca_tandemer"/>
    <property type="match status" value="2"/>
</dbReference>
<dbReference type="Gene3D" id="2.60.120.380">
    <property type="match status" value="2"/>
</dbReference>
<dbReference type="SUPFAM" id="SSF89260">
    <property type="entry name" value="Collagen-binding domain"/>
    <property type="match status" value="2"/>
</dbReference>
<organism evidence="1 2">
    <name type="scientific">Geobacillus thermocatenulatus</name>
    <dbReference type="NCBI Taxonomy" id="33938"/>
    <lineage>
        <taxon>Bacteria</taxon>
        <taxon>Bacillati</taxon>
        <taxon>Bacillota</taxon>
        <taxon>Bacilli</taxon>
        <taxon>Bacillales</taxon>
        <taxon>Anoxybacillaceae</taxon>
        <taxon>Geobacillus</taxon>
        <taxon>Geobacillus thermoleovorans group</taxon>
    </lineage>
</organism>
<protein>
    <submittedName>
        <fullName evidence="1">Uncharacterized protein</fullName>
    </submittedName>
</protein>
<dbReference type="InterPro" id="IPR041498">
    <property type="entry name" value="Big_6"/>
</dbReference>
<dbReference type="Proteomes" id="UP000198378">
    <property type="component" value="Unassembled WGS sequence"/>
</dbReference>
<evidence type="ECO:0000313" key="2">
    <source>
        <dbReference type="Proteomes" id="UP000198378"/>
    </source>
</evidence>
<sequence length="421" mass="46145">MRNFKKIFSFFSVLAIILTIPFLKTNTAFASSATDLPFDTSVSGYITDTDDQQIYAINLEKAGRITVKLNSYIAAVNIKLEDSDGNEVFRKYVSEGNSANPAKWSGWVDLEAGTYYIQVYKEYTYTGKYDLKVSYQEANNNEIEPNDGTVQAQPLKVNSQTVTGLISWNDSADVYKVDLSKAGRVTVKLDSYIAAVNIKLEDSDGNEVFRKYVSEGNSANPAKWSGWVDLEAGTYYIKVYQESSYTGKYTLNVQCPDLLPAPPTVNLVSNKSNVVTGKTVPNGTVSVKINSKVYNGKSDSKGLFSIKIPTQSAGTKLYIMVKDKFGDTSKERVVVVVDRIPPTAPIVNSITSKSKVITGKAEANSTVIAYVANQKIGSAKVDQYGNYVMKIKPQKAGTLIRVISVDRAGNKSTAEVVKVKK</sequence>
<name>A0A226Q923_9BACL</name>
<dbReference type="EMBL" id="NEWK01000001">
    <property type="protein sequence ID" value="OXB88875.1"/>
    <property type="molecule type" value="Genomic_DNA"/>
</dbReference>
<proteinExistence type="predicted"/>
<dbReference type="Gene3D" id="2.60.40.10">
    <property type="entry name" value="Immunoglobulins"/>
    <property type="match status" value="2"/>
</dbReference>
<dbReference type="KEGG" id="gtm:GT3921_03130"/>
<comment type="caution">
    <text evidence="1">The sequence shown here is derived from an EMBL/GenBank/DDBJ whole genome shotgun (WGS) entry which is preliminary data.</text>
</comment>
<dbReference type="AlphaFoldDB" id="A0A226Q923"/>
<dbReference type="Pfam" id="PF17936">
    <property type="entry name" value="Big_6"/>
    <property type="match status" value="2"/>
</dbReference>
<dbReference type="RefSeq" id="WP_089113821.1">
    <property type="nucleotide sequence ID" value="NZ_CP018058.1"/>
</dbReference>
<dbReference type="InterPro" id="IPR013783">
    <property type="entry name" value="Ig-like_fold"/>
</dbReference>
<gene>
    <name evidence="1" type="ORF">B9L19_01840</name>
</gene>
<evidence type="ECO:0000313" key="1">
    <source>
        <dbReference type="EMBL" id="OXB88875.1"/>
    </source>
</evidence>
<keyword evidence="2" id="KW-1185">Reference proteome</keyword>